<dbReference type="GO" id="GO:0005886">
    <property type="term" value="C:plasma membrane"/>
    <property type="evidence" value="ECO:0007669"/>
    <property type="project" value="TreeGrafter"/>
</dbReference>
<dbReference type="PANTHER" id="PTHR12287:SF23">
    <property type="entry name" value="AROUSER, ISOFORM A-RELATED"/>
    <property type="match status" value="1"/>
</dbReference>
<dbReference type="GO" id="GO:0035023">
    <property type="term" value="P:regulation of Rho protein signal transduction"/>
    <property type="evidence" value="ECO:0007669"/>
    <property type="project" value="TreeGrafter"/>
</dbReference>
<proteinExistence type="predicted"/>
<dbReference type="AlphaFoldDB" id="A0A9J6DF79"/>
<evidence type="ECO:0000313" key="1">
    <source>
        <dbReference type="EMBL" id="KAH8020582.1"/>
    </source>
</evidence>
<dbReference type="EMBL" id="JABSTU010000009">
    <property type="protein sequence ID" value="KAH8020582.1"/>
    <property type="molecule type" value="Genomic_DNA"/>
</dbReference>
<dbReference type="VEuPathDB" id="VectorBase:LOC119181413"/>
<dbReference type="InterPro" id="IPR039801">
    <property type="entry name" value="EPS8-like"/>
</dbReference>
<keyword evidence="2" id="KW-1185">Reference proteome</keyword>
<accession>A0A9J6DF79</accession>
<dbReference type="Proteomes" id="UP000821866">
    <property type="component" value="Chromosome 7"/>
</dbReference>
<evidence type="ECO:0000313" key="2">
    <source>
        <dbReference type="Proteomes" id="UP000821866"/>
    </source>
</evidence>
<reference evidence="1" key="2">
    <citation type="submission" date="2021-09" db="EMBL/GenBank/DDBJ databases">
        <authorList>
            <person name="Jia N."/>
            <person name="Wang J."/>
            <person name="Shi W."/>
            <person name="Du L."/>
            <person name="Sun Y."/>
            <person name="Zhan W."/>
            <person name="Jiang J."/>
            <person name="Wang Q."/>
            <person name="Zhang B."/>
            <person name="Ji P."/>
            <person name="Sakyi L.B."/>
            <person name="Cui X."/>
            <person name="Yuan T."/>
            <person name="Jiang B."/>
            <person name="Yang W."/>
            <person name="Lam T.T.-Y."/>
            <person name="Chang Q."/>
            <person name="Ding S."/>
            <person name="Wang X."/>
            <person name="Zhu J."/>
            <person name="Ruan X."/>
            <person name="Zhao L."/>
            <person name="Wei J."/>
            <person name="Que T."/>
            <person name="Du C."/>
            <person name="Cheng J."/>
            <person name="Dai P."/>
            <person name="Han X."/>
            <person name="Huang E."/>
            <person name="Gao Y."/>
            <person name="Liu J."/>
            <person name="Shao H."/>
            <person name="Ye R."/>
            <person name="Li L."/>
            <person name="Wei W."/>
            <person name="Wang X."/>
            <person name="Wang C."/>
            <person name="Huo Q."/>
            <person name="Li W."/>
            <person name="Guo W."/>
            <person name="Chen H."/>
            <person name="Chen S."/>
            <person name="Zhou L."/>
            <person name="Zhou L."/>
            <person name="Ni X."/>
            <person name="Tian J."/>
            <person name="Zhou Y."/>
            <person name="Sheng Y."/>
            <person name="Liu T."/>
            <person name="Pan Y."/>
            <person name="Xia L."/>
            <person name="Li J."/>
            <person name="Zhao F."/>
            <person name="Cao W."/>
        </authorList>
    </citation>
    <scope>NUCLEOTIDE SEQUENCE</scope>
    <source>
        <strain evidence="1">Rmic-2018</strain>
        <tissue evidence="1">Larvae</tissue>
    </source>
</reference>
<gene>
    <name evidence="1" type="ORF">HPB51_002531</name>
</gene>
<dbReference type="GO" id="GO:0003779">
    <property type="term" value="F:actin binding"/>
    <property type="evidence" value="ECO:0007669"/>
    <property type="project" value="TreeGrafter"/>
</dbReference>
<sequence length="123" mass="13910">MAVWAWLPVIKCIVVRDNVKTRSRGCVLVFDNLGSLSFQDVVERFPMSLISDPTAFTSDDPRELYNNILVFVVQDDPTSSSHQEHAEMHIFQCVRISDKEVVDDIKALIMGKSRGRPSPKQCS</sequence>
<reference evidence="1" key="1">
    <citation type="journal article" date="2020" name="Cell">
        <title>Large-Scale Comparative Analyses of Tick Genomes Elucidate Their Genetic Diversity and Vector Capacities.</title>
        <authorList>
            <consortium name="Tick Genome and Microbiome Consortium (TIGMIC)"/>
            <person name="Jia N."/>
            <person name="Wang J."/>
            <person name="Shi W."/>
            <person name="Du L."/>
            <person name="Sun Y."/>
            <person name="Zhan W."/>
            <person name="Jiang J.F."/>
            <person name="Wang Q."/>
            <person name="Zhang B."/>
            <person name="Ji P."/>
            <person name="Bell-Sakyi L."/>
            <person name="Cui X.M."/>
            <person name="Yuan T.T."/>
            <person name="Jiang B.G."/>
            <person name="Yang W.F."/>
            <person name="Lam T.T."/>
            <person name="Chang Q.C."/>
            <person name="Ding S.J."/>
            <person name="Wang X.J."/>
            <person name="Zhu J.G."/>
            <person name="Ruan X.D."/>
            <person name="Zhao L."/>
            <person name="Wei J.T."/>
            <person name="Ye R.Z."/>
            <person name="Que T.C."/>
            <person name="Du C.H."/>
            <person name="Zhou Y.H."/>
            <person name="Cheng J.X."/>
            <person name="Dai P.F."/>
            <person name="Guo W.B."/>
            <person name="Han X.H."/>
            <person name="Huang E.J."/>
            <person name="Li L.F."/>
            <person name="Wei W."/>
            <person name="Gao Y.C."/>
            <person name="Liu J.Z."/>
            <person name="Shao H.Z."/>
            <person name="Wang X."/>
            <person name="Wang C.C."/>
            <person name="Yang T.C."/>
            <person name="Huo Q.B."/>
            <person name="Li W."/>
            <person name="Chen H.Y."/>
            <person name="Chen S.E."/>
            <person name="Zhou L.G."/>
            <person name="Ni X.B."/>
            <person name="Tian J.H."/>
            <person name="Sheng Y."/>
            <person name="Liu T."/>
            <person name="Pan Y.S."/>
            <person name="Xia L.Y."/>
            <person name="Li J."/>
            <person name="Zhao F."/>
            <person name="Cao W.C."/>
        </authorList>
    </citation>
    <scope>NUCLEOTIDE SEQUENCE</scope>
    <source>
        <strain evidence="1">Rmic-2018</strain>
    </source>
</reference>
<dbReference type="Gene3D" id="2.30.29.30">
    <property type="entry name" value="Pleckstrin-homology domain (PH domain)/Phosphotyrosine-binding domain (PTB)"/>
    <property type="match status" value="1"/>
</dbReference>
<protein>
    <submittedName>
        <fullName evidence="1">Uncharacterized protein</fullName>
    </submittedName>
</protein>
<organism evidence="1 2">
    <name type="scientific">Rhipicephalus microplus</name>
    <name type="common">Cattle tick</name>
    <name type="synonym">Boophilus microplus</name>
    <dbReference type="NCBI Taxonomy" id="6941"/>
    <lineage>
        <taxon>Eukaryota</taxon>
        <taxon>Metazoa</taxon>
        <taxon>Ecdysozoa</taxon>
        <taxon>Arthropoda</taxon>
        <taxon>Chelicerata</taxon>
        <taxon>Arachnida</taxon>
        <taxon>Acari</taxon>
        <taxon>Parasitiformes</taxon>
        <taxon>Ixodida</taxon>
        <taxon>Ixodoidea</taxon>
        <taxon>Ixodidae</taxon>
        <taxon>Rhipicephalinae</taxon>
        <taxon>Rhipicephalus</taxon>
        <taxon>Boophilus</taxon>
    </lineage>
</organism>
<name>A0A9J6DF79_RHIMP</name>
<dbReference type="SUPFAM" id="SSF50729">
    <property type="entry name" value="PH domain-like"/>
    <property type="match status" value="1"/>
</dbReference>
<dbReference type="GO" id="GO:0007266">
    <property type="term" value="P:Rho protein signal transduction"/>
    <property type="evidence" value="ECO:0007669"/>
    <property type="project" value="TreeGrafter"/>
</dbReference>
<dbReference type="InterPro" id="IPR011993">
    <property type="entry name" value="PH-like_dom_sf"/>
</dbReference>
<comment type="caution">
    <text evidence="1">The sequence shown here is derived from an EMBL/GenBank/DDBJ whole genome shotgun (WGS) entry which is preliminary data.</text>
</comment>
<dbReference type="PANTHER" id="PTHR12287">
    <property type="entry name" value="EPIDERMAL GROWTH FACTOR RECEPTOR KINASE SUBSTRATE EPS8-RELATED PROTEIN"/>
    <property type="match status" value="1"/>
</dbReference>